<protein>
    <submittedName>
        <fullName evidence="2">VapI</fullName>
    </submittedName>
</protein>
<organism evidence="2">
    <name type="scientific">Pectobacterium atrosepticum</name>
    <name type="common">Erwinia carotovora subsp. atroseptica</name>
    <dbReference type="NCBI Taxonomy" id="29471"/>
    <lineage>
        <taxon>Bacteria</taxon>
        <taxon>Pseudomonadati</taxon>
        <taxon>Pseudomonadota</taxon>
        <taxon>Gammaproteobacteria</taxon>
        <taxon>Enterobacterales</taxon>
        <taxon>Pectobacteriaceae</taxon>
        <taxon>Pectobacterium</taxon>
    </lineage>
</organism>
<dbReference type="GO" id="GO:0003677">
    <property type="term" value="F:DNA binding"/>
    <property type="evidence" value="ECO:0007669"/>
    <property type="project" value="UniProtKB-KW"/>
</dbReference>
<sequence length="98" mass="11141">MDTRTAAPATVGDILREEFITPDMHTLYDLAANIEMDVDQLSQTLSNEHQLSDAAADRLGEYLGTGGEFWKNLRDGHLRWKKSHQYCWLIQPPRNAAI</sequence>
<accession>B8X900</accession>
<dbReference type="Gene3D" id="1.10.260.40">
    <property type="entry name" value="lambda repressor-like DNA-binding domains"/>
    <property type="match status" value="1"/>
</dbReference>
<dbReference type="RefSeq" id="WP_012609150.1">
    <property type="nucleotide sequence ID" value="NC_011767.1"/>
</dbReference>
<geneLocation type="plasmid" evidence="2">
    <name>pECA1039</name>
</geneLocation>
<dbReference type="PANTHER" id="PTHR36924">
    <property type="entry name" value="ANTITOXIN HIGA-1"/>
    <property type="match status" value="1"/>
</dbReference>
<dbReference type="AlphaFoldDB" id="B8X900"/>
<evidence type="ECO:0000256" key="1">
    <source>
        <dbReference type="ARBA" id="ARBA00023125"/>
    </source>
</evidence>
<proteinExistence type="predicted"/>
<keyword evidence="1" id="KW-0238">DNA-binding</keyword>
<dbReference type="InterPro" id="IPR010982">
    <property type="entry name" value="Lambda_DNA-bd_dom_sf"/>
</dbReference>
<dbReference type="EMBL" id="FJ176937">
    <property type="protein sequence ID" value="ACK87019.1"/>
    <property type="molecule type" value="Genomic_DNA"/>
</dbReference>
<gene>
    <name evidence="2" type="primary">vapI</name>
</gene>
<dbReference type="SUPFAM" id="SSF47413">
    <property type="entry name" value="lambda repressor-like DNA-binding domains"/>
    <property type="match status" value="1"/>
</dbReference>
<keyword evidence="2" id="KW-0614">Plasmid</keyword>
<dbReference type="InterPro" id="IPR013430">
    <property type="entry name" value="Toxin_antidote_HigA"/>
</dbReference>
<dbReference type="PANTHER" id="PTHR36924:SF1">
    <property type="entry name" value="ANTITOXIN HIGA-1"/>
    <property type="match status" value="1"/>
</dbReference>
<name>B8X900_PECAT</name>
<evidence type="ECO:0000313" key="2">
    <source>
        <dbReference type="EMBL" id="ACK87019.1"/>
    </source>
</evidence>
<reference evidence="2" key="1">
    <citation type="journal article" date="2009" name="Proc. Natl. Acad. Sci. U.S.A.">
        <title>The phage abortive infection system, ToxIN, functions as a protein-RNA toxin-antitoxin pair.</title>
        <authorList>
            <person name="Fineran P.C."/>
            <person name="Blower T.R."/>
            <person name="Foulds I.J."/>
            <person name="Humphreys D.P."/>
            <person name="Lilley K.S."/>
            <person name="Salmond G.P."/>
        </authorList>
    </citation>
    <scope>NUCLEOTIDE SEQUENCE</scope>
    <source>
        <strain evidence="2">SCRI1039</strain>
        <plasmid evidence="2">pECA1039</plasmid>
    </source>
</reference>